<dbReference type="InterPro" id="IPR047804">
    <property type="entry name" value="C69_dipept_A-like"/>
</dbReference>
<keyword evidence="3 6" id="KW-0645">Protease</keyword>
<dbReference type="NCBIfam" id="NF033678">
    <property type="entry name" value="C69_fam_dipept"/>
    <property type="match status" value="1"/>
</dbReference>
<accession>A0ABR5TME8</accession>
<proteinExistence type="inferred from homology"/>
<dbReference type="PANTHER" id="PTHR12994:SF17">
    <property type="entry name" value="LD30995P"/>
    <property type="match status" value="1"/>
</dbReference>
<comment type="caution">
    <text evidence="7">The sequence shown here is derived from an EMBL/GenBank/DDBJ whole genome shotgun (WGS) entry which is preliminary data.</text>
</comment>
<dbReference type="Pfam" id="PF03577">
    <property type="entry name" value="Peptidase_C69"/>
    <property type="match status" value="1"/>
</dbReference>
<keyword evidence="5 6" id="KW-0224">Dipeptidase</keyword>
<dbReference type="PANTHER" id="PTHR12994">
    <property type="entry name" value="SECERNIN"/>
    <property type="match status" value="1"/>
</dbReference>
<evidence type="ECO:0000256" key="3">
    <source>
        <dbReference type="ARBA" id="ARBA00022670"/>
    </source>
</evidence>
<name>A0ABR5TME8_9BACL</name>
<evidence type="ECO:0000256" key="4">
    <source>
        <dbReference type="ARBA" id="ARBA00022801"/>
    </source>
</evidence>
<dbReference type="InterPro" id="IPR005322">
    <property type="entry name" value="Peptidase_C69"/>
</dbReference>
<evidence type="ECO:0000256" key="2">
    <source>
        <dbReference type="ARBA" id="ARBA00007225"/>
    </source>
</evidence>
<comment type="similarity">
    <text evidence="2 6">Belongs to the peptidase C69 family.</text>
</comment>
<reference evidence="7 8" key="1">
    <citation type="submission" date="2016-01" db="EMBL/GenBank/DDBJ databases">
        <authorList>
            <person name="Mitreva M."/>
            <person name="Pepin K.H."/>
            <person name="Mihindukulasuriya K.A."/>
            <person name="Fulton R."/>
            <person name="Fronick C."/>
            <person name="O'Laughlin M."/>
            <person name="Miner T."/>
            <person name="Herter B."/>
            <person name="Rosa B.A."/>
            <person name="Cordes M."/>
            <person name="Tomlinson C."/>
            <person name="Wollam A."/>
            <person name="Palsikar V.B."/>
            <person name="Mardis E.R."/>
            <person name="Wilson R.K."/>
        </authorList>
    </citation>
    <scope>NUCLEOTIDE SEQUENCE [LARGE SCALE GENOMIC DNA]</scope>
    <source>
        <strain evidence="7 8">KA00071</strain>
    </source>
</reference>
<evidence type="ECO:0000256" key="1">
    <source>
        <dbReference type="ARBA" id="ARBA00001670"/>
    </source>
</evidence>
<keyword evidence="4 6" id="KW-0378">Hydrolase</keyword>
<keyword evidence="8" id="KW-1185">Reference proteome</keyword>
<dbReference type="EC" id="3.4.-.-" evidence="6"/>
<dbReference type="Proteomes" id="UP000070467">
    <property type="component" value="Unassembled WGS sequence"/>
</dbReference>
<evidence type="ECO:0000256" key="6">
    <source>
        <dbReference type="RuleBase" id="RU364089"/>
    </source>
</evidence>
<evidence type="ECO:0000313" key="8">
    <source>
        <dbReference type="Proteomes" id="UP000070467"/>
    </source>
</evidence>
<sequence>MGCTTILIGKNASYDGSTIIARTEDSPNGVFKPKKFIVVEPKDQPRHYKAVSSKFEIKLPDNPMRYTSVPNAIYEIEGTWGQSGFNEVNVSMSATETITSNPRVLGADPLVKDGFGEEDMYTIVLPYIKTAREGVERLGKLLKEYGTYEYNAVAFSDENEIWWLETIGGHHWIARKVPDDCYVTAPNQFGLDYFEFDNEDEFMCSEDLQEFIKKHNLDLNFDGESFNPRYAFGSQRDSDRVYNTPRAWYMQKVLNPEIEQSPISFFIPWCRKPYRKIAIEDIKYVLSSHYQFTEFDPLDPANDEFDKRTFRTIGINRHSHLGILQARPNGNKLSSCLEWITFSSMPYTAPAPFFTQVSKTPEYFSNTTKEITTDSVYWTNRIIAAIADAHFKLCEPDIDTFIQNVMAYGYKVIGEVDSLGDKVTQADLEKANQKMADYYKEQNQILLDKVLYIVSNRMHNRFQLSD</sequence>
<dbReference type="EMBL" id="LSDB01000010">
    <property type="protein sequence ID" value="KXB58471.1"/>
    <property type="molecule type" value="Genomic_DNA"/>
</dbReference>
<dbReference type="RefSeq" id="WP_066129507.1">
    <property type="nucleotide sequence ID" value="NZ_KQ959863.1"/>
</dbReference>
<organism evidence="7 8">
    <name type="scientific">Gemelliphila asaccharolytica</name>
    <dbReference type="NCBI Taxonomy" id="502393"/>
    <lineage>
        <taxon>Bacteria</taxon>
        <taxon>Bacillati</taxon>
        <taxon>Bacillota</taxon>
        <taxon>Bacilli</taxon>
        <taxon>Bacillales</taxon>
        <taxon>Gemellaceae</taxon>
        <taxon>Gemelliphila</taxon>
    </lineage>
</organism>
<comment type="catalytic activity">
    <reaction evidence="1">
        <text>an L-aminoacyl-L-amino acid + H2O = 2 an L-alpha-amino acid</text>
        <dbReference type="Rhea" id="RHEA:48940"/>
        <dbReference type="ChEBI" id="CHEBI:15377"/>
        <dbReference type="ChEBI" id="CHEBI:59869"/>
        <dbReference type="ChEBI" id="CHEBI:77460"/>
        <dbReference type="EC" id="3.4.13.19"/>
    </reaction>
</comment>
<protein>
    <recommendedName>
        <fullName evidence="6">Dipeptidase</fullName>
        <ecNumber evidence="6">3.4.-.-</ecNumber>
    </recommendedName>
</protein>
<evidence type="ECO:0000313" key="7">
    <source>
        <dbReference type="EMBL" id="KXB58471.1"/>
    </source>
</evidence>
<evidence type="ECO:0000256" key="5">
    <source>
        <dbReference type="ARBA" id="ARBA00022997"/>
    </source>
</evidence>
<gene>
    <name evidence="7" type="ORF">HMPREF1871_00454</name>
</gene>